<sequence>MSSIIDLLTRLFEENQNAENAAQMEGYMKNHFPFFGIKSPQRREIEKQFFQETGILKEPFSQELVLELWKMDQREYQNVALTYIEKSLKKLQKSDLSLMQTLITTKSWWDTVDALAAKPVGKIAQKYPEVVEETIDGWAAHDNMWLRRTAILFQLKYKQETNEEKLYDYIMLNADSKEFFIQKAIGWVLREYSKTNPQSVKSFIGVHRLAPLSVREGSKYLA</sequence>
<dbReference type="Pfam" id="PF08713">
    <property type="entry name" value="DNA_alkylation"/>
    <property type="match status" value="1"/>
</dbReference>
<organism evidence="1 2">
    <name type="scientific">Neobacillus mesonae</name>
    <dbReference type="NCBI Taxonomy" id="1193713"/>
    <lineage>
        <taxon>Bacteria</taxon>
        <taxon>Bacillati</taxon>
        <taxon>Bacillota</taxon>
        <taxon>Bacilli</taxon>
        <taxon>Bacillales</taxon>
        <taxon>Bacillaceae</taxon>
        <taxon>Neobacillus</taxon>
    </lineage>
</organism>
<evidence type="ECO:0000313" key="1">
    <source>
        <dbReference type="EMBL" id="AZU64673.1"/>
    </source>
</evidence>
<dbReference type="SUPFAM" id="SSF48371">
    <property type="entry name" value="ARM repeat"/>
    <property type="match status" value="1"/>
</dbReference>
<dbReference type="Gene3D" id="1.25.40.290">
    <property type="entry name" value="ARM repeat domains"/>
    <property type="match status" value="1"/>
</dbReference>
<keyword evidence="2" id="KW-1185">Reference proteome</keyword>
<dbReference type="EMBL" id="CP022572">
    <property type="protein sequence ID" value="AZU64673.1"/>
    <property type="molecule type" value="Genomic_DNA"/>
</dbReference>
<dbReference type="Proteomes" id="UP000282892">
    <property type="component" value="Chromosome"/>
</dbReference>
<dbReference type="KEGG" id="nmk:CHR53_27475"/>
<dbReference type="Gene3D" id="1.20.1660.10">
    <property type="entry name" value="Hypothetical protein (EF3068)"/>
    <property type="match status" value="1"/>
</dbReference>
<dbReference type="AlphaFoldDB" id="A0A3Q9R0F1"/>
<dbReference type="PANTHER" id="PTHR34070:SF1">
    <property type="entry name" value="DNA ALKYLATION REPAIR PROTEIN"/>
    <property type="match status" value="1"/>
</dbReference>
<gene>
    <name evidence="1" type="ORF">CHR53_27475</name>
</gene>
<dbReference type="CDD" id="cd07064">
    <property type="entry name" value="AlkD_like_1"/>
    <property type="match status" value="1"/>
</dbReference>
<dbReference type="InterPro" id="IPR014825">
    <property type="entry name" value="DNA_alkylation"/>
</dbReference>
<dbReference type="STRING" id="1193713.GCA_001636315_02410"/>
<dbReference type="OrthoDB" id="9775346at2"/>
<dbReference type="PANTHER" id="PTHR34070">
    <property type="entry name" value="ARMADILLO-TYPE FOLD"/>
    <property type="match status" value="1"/>
</dbReference>
<dbReference type="InterPro" id="IPR016024">
    <property type="entry name" value="ARM-type_fold"/>
</dbReference>
<dbReference type="RefSeq" id="WP_127489489.1">
    <property type="nucleotide sequence ID" value="NZ_CP022572.1"/>
</dbReference>
<name>A0A3Q9R0F1_9BACI</name>
<proteinExistence type="predicted"/>
<evidence type="ECO:0000313" key="2">
    <source>
        <dbReference type="Proteomes" id="UP000282892"/>
    </source>
</evidence>
<accession>A0A3Q9R0F1</accession>
<reference evidence="1 2" key="1">
    <citation type="submission" date="2017-07" db="EMBL/GenBank/DDBJ databases">
        <title>The complete genome sequence of Bacillus mesonae strain H20-5, an efficient strain improving plant abiotic stress resistance.</title>
        <authorList>
            <person name="Kim S.Y."/>
            <person name="Song H."/>
            <person name="Sang M.K."/>
            <person name="Weon H.-Y."/>
            <person name="Song J."/>
        </authorList>
    </citation>
    <scope>NUCLEOTIDE SEQUENCE [LARGE SCALE GENOMIC DNA]</scope>
    <source>
        <strain evidence="1 2">H20-5</strain>
    </source>
</reference>
<protein>
    <submittedName>
        <fullName evidence="1">DNA alkylation repair protein</fullName>
    </submittedName>
</protein>